<evidence type="ECO:0000256" key="2">
    <source>
        <dbReference type="ARBA" id="ARBA00023015"/>
    </source>
</evidence>
<dbReference type="RefSeq" id="WP_035146560.1">
    <property type="nucleotide sequence ID" value="NZ_JAAZWO010000003.1"/>
</dbReference>
<dbReference type="Pfam" id="PF03965">
    <property type="entry name" value="Penicillinase_R"/>
    <property type="match status" value="1"/>
</dbReference>
<evidence type="ECO:0000313" key="5">
    <source>
        <dbReference type="EMBL" id="MBC2396736.1"/>
    </source>
</evidence>
<evidence type="ECO:0000256" key="1">
    <source>
        <dbReference type="ARBA" id="ARBA00011046"/>
    </source>
</evidence>
<keyword evidence="2" id="KW-0805">Transcription regulation</keyword>
<comment type="caution">
    <text evidence="5">The sequence shown here is derived from an EMBL/GenBank/DDBJ whole genome shotgun (WGS) entry which is preliminary data.</text>
</comment>
<dbReference type="Gene3D" id="1.10.4040.10">
    <property type="entry name" value="Penicillinase repressor domain"/>
    <property type="match status" value="1"/>
</dbReference>
<dbReference type="PIRSF" id="PIRSF019455">
    <property type="entry name" value="CopR_AtkY"/>
    <property type="match status" value="1"/>
</dbReference>
<comment type="similarity">
    <text evidence="1">Belongs to the BlaI transcriptional regulatory family.</text>
</comment>
<evidence type="ECO:0000313" key="6">
    <source>
        <dbReference type="Proteomes" id="UP000563151"/>
    </source>
</evidence>
<keyword evidence="3" id="KW-0238">DNA-binding</keyword>
<dbReference type="InterPro" id="IPR036390">
    <property type="entry name" value="WH_DNA-bd_sf"/>
</dbReference>
<evidence type="ECO:0000256" key="3">
    <source>
        <dbReference type="ARBA" id="ARBA00023125"/>
    </source>
</evidence>
<keyword evidence="4" id="KW-0804">Transcription</keyword>
<dbReference type="InterPro" id="IPR036388">
    <property type="entry name" value="WH-like_DNA-bd_sf"/>
</dbReference>
<sequence>MKDCKIFDAEFKFMEIIWENSPIKSSDLVKLAYERLGWKKSTTYTVIRRLKERNIISNENSIVSALIDRKSVQLSETEELIDKVYNGSIKKFFATFLQKDNLSQKDIKELKEIVNKLK</sequence>
<protein>
    <submittedName>
        <fullName evidence="5">BlaI/MecI/CopY family transcriptional regulator</fullName>
    </submittedName>
</protein>
<reference evidence="5 6" key="1">
    <citation type="submission" date="2020-04" db="EMBL/GenBank/DDBJ databases">
        <title>Genomic insights into acetone-butanol-ethanol (ABE) fermentation by sequencing solventogenic clostridia strains.</title>
        <authorList>
            <person name="Brown S."/>
        </authorList>
    </citation>
    <scope>NUCLEOTIDE SEQUENCE [LARGE SCALE GENOMIC DNA]</scope>
    <source>
        <strain evidence="5 6">DJ011</strain>
    </source>
</reference>
<dbReference type="GO" id="GO:0045892">
    <property type="term" value="P:negative regulation of DNA-templated transcription"/>
    <property type="evidence" value="ECO:0007669"/>
    <property type="project" value="InterPro"/>
</dbReference>
<dbReference type="Proteomes" id="UP000563151">
    <property type="component" value="Unassembled WGS sequence"/>
</dbReference>
<organism evidence="5 6">
    <name type="scientific">Clostridium tetanomorphum</name>
    <dbReference type="NCBI Taxonomy" id="1553"/>
    <lineage>
        <taxon>Bacteria</taxon>
        <taxon>Bacillati</taxon>
        <taxon>Bacillota</taxon>
        <taxon>Clostridia</taxon>
        <taxon>Eubacteriales</taxon>
        <taxon>Clostridiaceae</taxon>
        <taxon>Clostridium</taxon>
    </lineage>
</organism>
<dbReference type="InterPro" id="IPR005650">
    <property type="entry name" value="BlaI_family"/>
</dbReference>
<evidence type="ECO:0000256" key="4">
    <source>
        <dbReference type="ARBA" id="ARBA00023163"/>
    </source>
</evidence>
<name>A0A923E8M8_CLOTT</name>
<dbReference type="GO" id="GO:0003677">
    <property type="term" value="F:DNA binding"/>
    <property type="evidence" value="ECO:0007669"/>
    <property type="project" value="UniProtKB-KW"/>
</dbReference>
<gene>
    <name evidence="5" type="ORF">HGG79_02930</name>
</gene>
<dbReference type="SUPFAM" id="SSF46785">
    <property type="entry name" value="Winged helix' DNA-binding domain"/>
    <property type="match status" value="1"/>
</dbReference>
<keyword evidence="6" id="KW-1185">Reference proteome</keyword>
<dbReference type="Gene3D" id="1.10.10.10">
    <property type="entry name" value="Winged helix-like DNA-binding domain superfamily/Winged helix DNA-binding domain"/>
    <property type="match status" value="1"/>
</dbReference>
<dbReference type="AlphaFoldDB" id="A0A923E8M8"/>
<dbReference type="EMBL" id="JAAZWO010000003">
    <property type="protein sequence ID" value="MBC2396736.1"/>
    <property type="molecule type" value="Genomic_DNA"/>
</dbReference>
<proteinExistence type="inferred from homology"/>
<accession>A0A923E8M8</accession>